<dbReference type="Gramene" id="OBART06G12850.1">
    <property type="protein sequence ID" value="OBART06G12850.1"/>
    <property type="gene ID" value="OBART06G12850"/>
</dbReference>
<dbReference type="Proteomes" id="UP000026960">
    <property type="component" value="Chromosome 6"/>
</dbReference>
<feature type="compositionally biased region" description="Basic and acidic residues" evidence="1">
    <location>
        <begin position="156"/>
        <end position="177"/>
    </location>
</feature>
<feature type="compositionally biased region" description="Low complexity" evidence="1">
    <location>
        <begin position="134"/>
        <end position="153"/>
    </location>
</feature>
<reference evidence="2" key="2">
    <citation type="submission" date="2015-03" db="UniProtKB">
        <authorList>
            <consortium name="EnsemblPlants"/>
        </authorList>
    </citation>
    <scope>IDENTIFICATION</scope>
</reference>
<dbReference type="AlphaFoldDB" id="A0A0D3GFZ6"/>
<organism evidence="2">
    <name type="scientific">Oryza barthii</name>
    <dbReference type="NCBI Taxonomy" id="65489"/>
    <lineage>
        <taxon>Eukaryota</taxon>
        <taxon>Viridiplantae</taxon>
        <taxon>Streptophyta</taxon>
        <taxon>Embryophyta</taxon>
        <taxon>Tracheophyta</taxon>
        <taxon>Spermatophyta</taxon>
        <taxon>Magnoliopsida</taxon>
        <taxon>Liliopsida</taxon>
        <taxon>Poales</taxon>
        <taxon>Poaceae</taxon>
        <taxon>BOP clade</taxon>
        <taxon>Oryzoideae</taxon>
        <taxon>Oryzeae</taxon>
        <taxon>Oryzinae</taxon>
        <taxon>Oryza</taxon>
    </lineage>
</organism>
<dbReference type="HOGENOM" id="CLU_1470429_0_0_1"/>
<name>A0A0D3GFZ6_9ORYZ</name>
<evidence type="ECO:0000256" key="1">
    <source>
        <dbReference type="SAM" id="MobiDB-lite"/>
    </source>
</evidence>
<accession>A0A0D3GFZ6</accession>
<dbReference type="EnsemblPlants" id="OBART06G12850.1">
    <property type="protein sequence ID" value="OBART06G12850.1"/>
    <property type="gene ID" value="OBART06G12850"/>
</dbReference>
<dbReference type="PaxDb" id="65489-OBART06G12850.1"/>
<protein>
    <submittedName>
        <fullName evidence="2">Uncharacterized protein</fullName>
    </submittedName>
</protein>
<keyword evidence="3" id="KW-1185">Reference proteome</keyword>
<evidence type="ECO:0000313" key="2">
    <source>
        <dbReference type="EnsemblPlants" id="OBART06G12850.1"/>
    </source>
</evidence>
<reference evidence="2" key="1">
    <citation type="journal article" date="2009" name="Rice">
        <title>De Novo Next Generation Sequencing of Plant Genomes.</title>
        <authorList>
            <person name="Rounsley S."/>
            <person name="Marri P.R."/>
            <person name="Yu Y."/>
            <person name="He R."/>
            <person name="Sisneros N."/>
            <person name="Goicoechea J.L."/>
            <person name="Lee S.J."/>
            <person name="Angelova A."/>
            <person name="Kudrna D."/>
            <person name="Luo M."/>
            <person name="Affourtit J."/>
            <person name="Desany B."/>
            <person name="Knight J."/>
            <person name="Niazi F."/>
            <person name="Egholm M."/>
            <person name="Wing R.A."/>
        </authorList>
    </citation>
    <scope>NUCLEOTIDE SEQUENCE [LARGE SCALE GENOMIC DNA]</scope>
    <source>
        <strain evidence="2">cv. IRGC 105608</strain>
    </source>
</reference>
<sequence>MCLPFLCGGDDPVKNSEVRPPARHPREGPNDGDGGHKPSPPPHAGGAVNGNGGAAPAPATSPDTEVQAPTYGDKQISRPKEGAAGKPPTVVPAANHPQAPTGDEAKKGHGGGGAVGRRNGISSTVLTAPPPVGPMAAPATTVKDAPPAAAAAANDVHGDADELHPGYGDHGEVDDRKPRRRSWL</sequence>
<proteinExistence type="predicted"/>
<feature type="compositionally biased region" description="Basic and acidic residues" evidence="1">
    <location>
        <begin position="24"/>
        <end position="36"/>
    </location>
</feature>
<feature type="region of interest" description="Disordered" evidence="1">
    <location>
        <begin position="1"/>
        <end position="184"/>
    </location>
</feature>
<evidence type="ECO:0000313" key="3">
    <source>
        <dbReference type="Proteomes" id="UP000026960"/>
    </source>
</evidence>